<dbReference type="RefSeq" id="WP_111391850.1">
    <property type="nucleotide sequence ID" value="NZ_JBKBOX010000006.1"/>
</dbReference>
<dbReference type="Proteomes" id="UP000248917">
    <property type="component" value="Unassembled WGS sequence"/>
</dbReference>
<accession>A0A326RVF1</accession>
<comment type="caution">
    <text evidence="2">The sequence shown here is derived from an EMBL/GenBank/DDBJ whole genome shotgun (WGS) entry which is preliminary data.</text>
</comment>
<evidence type="ECO:0000259" key="1">
    <source>
        <dbReference type="Pfam" id="PF03559"/>
    </source>
</evidence>
<sequence>MTYLTKACRIAESKIELVDFLETIRSISNYQISKVRFEEQKAWSITEGALSHSSGGFFHVIGLQNQQIPSEERLILYQPQSALTGLILLPSSGKIYVLLQARVEPGNTGVIQYGPTIQSTPANYLKLHGGKATAYVNLFTQYNPECQLITHSMQHDLGAKYYQKSKTHHYLLANDWIDTEENMIWASMNAILELIDEDNLLNADLRSLLAVMDWEMYFNPASTPQPFVFLNSFHLLSPKQKHSKISLEKLTHWKINEEGIVPVDQQTTSVHLYHFSCTNREVSAWTQPLFETNAQGMVQLYFRMTDSEPEFLVSIGKEVGISTPFAVYPSKMSLPEENQAPILSPSGKILRELVQCDEGGRFYQNDSIYQLILVDELEIEPHQQWISRSQLKYLLQASNLCSFQLRCASSLAIDLLNPSVF</sequence>
<name>A0A326RVF1_9BACT</name>
<protein>
    <submittedName>
        <fullName evidence="2">Oxidase EvaA</fullName>
    </submittedName>
</protein>
<dbReference type="InterPro" id="IPR005212">
    <property type="entry name" value="EvaA-like"/>
</dbReference>
<dbReference type="Gene3D" id="3.90.79.40">
    <property type="entry name" value="EvaA sugar 2,3-dehydratase subunit"/>
    <property type="match status" value="2"/>
</dbReference>
<organism evidence="2 3">
    <name type="scientific">Algoriphagus aquaeductus</name>
    <dbReference type="NCBI Taxonomy" id="475299"/>
    <lineage>
        <taxon>Bacteria</taxon>
        <taxon>Pseudomonadati</taxon>
        <taxon>Bacteroidota</taxon>
        <taxon>Cytophagia</taxon>
        <taxon>Cytophagales</taxon>
        <taxon>Cyclobacteriaceae</taxon>
        <taxon>Algoriphagus</taxon>
    </lineage>
</organism>
<dbReference type="AlphaFoldDB" id="A0A326RVF1"/>
<dbReference type="InterPro" id="IPR038153">
    <property type="entry name" value="EvaA-like_sf"/>
</dbReference>
<reference evidence="2 3" key="1">
    <citation type="submission" date="2018-06" db="EMBL/GenBank/DDBJ databases">
        <title>Genomic Encyclopedia of Archaeal and Bacterial Type Strains, Phase II (KMG-II): from individual species to whole genera.</title>
        <authorList>
            <person name="Goeker M."/>
        </authorList>
    </citation>
    <scope>NUCLEOTIDE SEQUENCE [LARGE SCALE GENOMIC DNA]</scope>
    <source>
        <strain evidence="2 3">T4</strain>
    </source>
</reference>
<feature type="domain" description="dTDP-4-dehydro-6-deoxy-alpha-D-glucopyranose 2,3-dehydratase" evidence="1">
    <location>
        <begin position="241"/>
        <end position="407"/>
    </location>
</feature>
<evidence type="ECO:0000313" key="2">
    <source>
        <dbReference type="EMBL" id="PZV85391.1"/>
    </source>
</evidence>
<keyword evidence="3" id="KW-1185">Reference proteome</keyword>
<dbReference type="OrthoDB" id="9814961at2"/>
<proteinExistence type="predicted"/>
<dbReference type="Pfam" id="PF03559">
    <property type="entry name" value="Hexose_dehydrat"/>
    <property type="match status" value="2"/>
</dbReference>
<evidence type="ECO:0000313" key="3">
    <source>
        <dbReference type="Proteomes" id="UP000248917"/>
    </source>
</evidence>
<dbReference type="GO" id="GO:0016829">
    <property type="term" value="F:lyase activity"/>
    <property type="evidence" value="ECO:0007669"/>
    <property type="project" value="InterPro"/>
</dbReference>
<feature type="domain" description="dTDP-4-dehydro-6-deoxy-alpha-D-glucopyranose 2,3-dehydratase" evidence="1">
    <location>
        <begin position="16"/>
        <end position="211"/>
    </location>
</feature>
<dbReference type="EMBL" id="QKTX01000003">
    <property type="protein sequence ID" value="PZV85391.1"/>
    <property type="molecule type" value="Genomic_DNA"/>
</dbReference>
<gene>
    <name evidence="2" type="ORF">CLV31_103183</name>
</gene>